<organism evidence="7 8">
    <name type="scientific">Diploptera punctata</name>
    <name type="common">Pacific beetle cockroach</name>
    <dbReference type="NCBI Taxonomy" id="6984"/>
    <lineage>
        <taxon>Eukaryota</taxon>
        <taxon>Metazoa</taxon>
        <taxon>Ecdysozoa</taxon>
        <taxon>Arthropoda</taxon>
        <taxon>Hexapoda</taxon>
        <taxon>Insecta</taxon>
        <taxon>Pterygota</taxon>
        <taxon>Neoptera</taxon>
        <taxon>Polyneoptera</taxon>
        <taxon>Dictyoptera</taxon>
        <taxon>Blattodea</taxon>
        <taxon>Blaberoidea</taxon>
        <taxon>Blaberidae</taxon>
        <taxon>Diplopterinae</taxon>
        <taxon>Diploptera</taxon>
    </lineage>
</organism>
<dbReference type="SMART" id="SM00320">
    <property type="entry name" value="WD40"/>
    <property type="match status" value="6"/>
</dbReference>
<comment type="caution">
    <text evidence="7">The sequence shown here is derived from an EMBL/GenBank/DDBJ whole genome shotgun (WGS) entry which is preliminary data.</text>
</comment>
<dbReference type="FunFam" id="3.10.20.230:FF:000009">
    <property type="entry name" value="Echinoderm microtubule-associated protein-like CG42247"/>
    <property type="match status" value="1"/>
</dbReference>
<evidence type="ECO:0000313" key="8">
    <source>
        <dbReference type="Proteomes" id="UP001233999"/>
    </source>
</evidence>
<keyword evidence="8" id="KW-1185">Reference proteome</keyword>
<evidence type="ECO:0000256" key="2">
    <source>
        <dbReference type="ARBA" id="ARBA00022574"/>
    </source>
</evidence>
<dbReference type="GO" id="GO:0072686">
    <property type="term" value="C:mitotic spindle"/>
    <property type="evidence" value="ECO:0007669"/>
    <property type="project" value="TreeGrafter"/>
</dbReference>
<dbReference type="InterPro" id="IPR003533">
    <property type="entry name" value="Doublecortin_dom"/>
</dbReference>
<dbReference type="InterPro" id="IPR055439">
    <property type="entry name" value="Beta-prop_EML_1st"/>
</dbReference>
<keyword evidence="2 4" id="KW-0853">WD repeat</keyword>
<protein>
    <recommendedName>
        <fullName evidence="6">Doublecortin domain-containing protein</fullName>
    </recommendedName>
</protein>
<dbReference type="Pfam" id="PF03451">
    <property type="entry name" value="HELP"/>
    <property type="match status" value="1"/>
</dbReference>
<dbReference type="PANTHER" id="PTHR13720">
    <property type="entry name" value="WD-40 REPEAT PROTEIN"/>
    <property type="match status" value="1"/>
</dbReference>
<evidence type="ECO:0000256" key="4">
    <source>
        <dbReference type="PROSITE-ProRule" id="PRU00221"/>
    </source>
</evidence>
<proteinExistence type="inferred from homology"/>
<dbReference type="PROSITE" id="PS50309">
    <property type="entry name" value="DC"/>
    <property type="match status" value="1"/>
</dbReference>
<feature type="region of interest" description="Disordered" evidence="5">
    <location>
        <begin position="27"/>
        <end position="56"/>
    </location>
</feature>
<feature type="non-terminal residue" evidence="7">
    <location>
        <position position="668"/>
    </location>
</feature>
<evidence type="ECO:0000259" key="6">
    <source>
        <dbReference type="PROSITE" id="PS50309"/>
    </source>
</evidence>
<dbReference type="InterPro" id="IPR011047">
    <property type="entry name" value="Quinoprotein_ADH-like_sf"/>
</dbReference>
<dbReference type="Pfam" id="PF12894">
    <property type="entry name" value="ANAPC4_WD40"/>
    <property type="match status" value="1"/>
</dbReference>
<dbReference type="PROSITE" id="PS50082">
    <property type="entry name" value="WD_REPEATS_2"/>
    <property type="match status" value="2"/>
</dbReference>
<evidence type="ECO:0000256" key="3">
    <source>
        <dbReference type="ARBA" id="ARBA00022737"/>
    </source>
</evidence>
<evidence type="ECO:0000313" key="7">
    <source>
        <dbReference type="EMBL" id="KAJ9596016.1"/>
    </source>
</evidence>
<reference evidence="7" key="1">
    <citation type="journal article" date="2023" name="IScience">
        <title>Live-bearing cockroach genome reveals convergent evolutionary mechanisms linked to viviparity in insects and beyond.</title>
        <authorList>
            <person name="Fouks B."/>
            <person name="Harrison M.C."/>
            <person name="Mikhailova A.A."/>
            <person name="Marchal E."/>
            <person name="English S."/>
            <person name="Carruthers M."/>
            <person name="Jennings E.C."/>
            <person name="Chiamaka E.L."/>
            <person name="Frigard R.A."/>
            <person name="Pippel M."/>
            <person name="Attardo G.M."/>
            <person name="Benoit J.B."/>
            <person name="Bornberg-Bauer E."/>
            <person name="Tobe S.S."/>
        </authorList>
    </citation>
    <scope>NUCLEOTIDE SEQUENCE</scope>
    <source>
        <strain evidence="7">Stay&amp;Tobe</strain>
    </source>
</reference>
<dbReference type="PROSITE" id="PS50294">
    <property type="entry name" value="WD_REPEATS_REGION"/>
    <property type="match status" value="1"/>
</dbReference>
<dbReference type="PANTHER" id="PTHR13720:SF55">
    <property type="entry name" value="ECHINODERM MICROTUBULE-ASSOCIATED PROTEIN-LIKE CG42247"/>
    <property type="match status" value="1"/>
</dbReference>
<dbReference type="Proteomes" id="UP001233999">
    <property type="component" value="Unassembled WGS sequence"/>
</dbReference>
<reference evidence="7" key="2">
    <citation type="submission" date="2023-05" db="EMBL/GenBank/DDBJ databases">
        <authorList>
            <person name="Fouks B."/>
        </authorList>
    </citation>
    <scope>NUCLEOTIDE SEQUENCE</scope>
    <source>
        <strain evidence="7">Stay&amp;Tobe</strain>
        <tissue evidence="7">Testes</tissue>
    </source>
</reference>
<feature type="repeat" description="WD" evidence="4">
    <location>
        <begin position="564"/>
        <end position="595"/>
    </location>
</feature>
<name>A0AAD8ABH6_DIPPU</name>
<dbReference type="InterPro" id="IPR024977">
    <property type="entry name" value="Apc4-like_WD40_dom"/>
</dbReference>
<dbReference type="InterPro" id="IPR036572">
    <property type="entry name" value="Doublecortin_dom_sf"/>
</dbReference>
<gene>
    <name evidence="7" type="ORF">L9F63_012749</name>
</gene>
<dbReference type="Pfam" id="PF23409">
    <property type="entry name" value="Beta-prop_EML"/>
    <property type="match status" value="1"/>
</dbReference>
<dbReference type="Gene3D" id="2.130.10.10">
    <property type="entry name" value="YVTN repeat-like/Quinoprotein amine dehydrogenase"/>
    <property type="match status" value="2"/>
</dbReference>
<feature type="domain" description="Doublecortin" evidence="6">
    <location>
        <begin position="58"/>
        <end position="127"/>
    </location>
</feature>
<accession>A0AAD8ABH6</accession>
<dbReference type="InterPro" id="IPR050630">
    <property type="entry name" value="WD_repeat_EMAP"/>
</dbReference>
<keyword evidence="3" id="KW-0677">Repeat</keyword>
<dbReference type="SUPFAM" id="SSF89837">
    <property type="entry name" value="Doublecortin (DC)"/>
    <property type="match status" value="1"/>
</dbReference>
<dbReference type="AlphaFoldDB" id="A0AAD8ABH6"/>
<comment type="similarity">
    <text evidence="1">Belongs to the WD repeat EMAP family.</text>
</comment>
<dbReference type="Gene3D" id="3.10.20.230">
    <property type="entry name" value="Doublecortin domain"/>
    <property type="match status" value="1"/>
</dbReference>
<evidence type="ECO:0000256" key="5">
    <source>
        <dbReference type="SAM" id="MobiDB-lite"/>
    </source>
</evidence>
<feature type="non-terminal residue" evidence="7">
    <location>
        <position position="1"/>
    </location>
</feature>
<dbReference type="SUPFAM" id="SSF50998">
    <property type="entry name" value="Quinoprotein alcohol dehydrogenase-like"/>
    <property type="match status" value="1"/>
</dbReference>
<sequence length="668" mass="74723">ELFNISVQQASYGKKNGVWYGPAMPSSNWKPPLSRKPSIVEAADAPPPGGGSKPSSGRVIRIINNQDHTVQCRVLLNLRTSQPFEEVLEDLGQVLKMNGAKRMYTVSGQEVRSFSQLRNEFADVDTFYLATSVGALSSPLVEDAREAGTRSRRARSKSRARVLYAGNPISFEQAVKYSLMEVMKEEPIRVTIRGLRRTFYPPLHHPPHDNSPPEKRLQISWVYGYRGTDSKRNLWVLPTGEIMYFVGAVAVLYDRDEDTQRHYIGHTEDIQCMDLHPSREMVASGQRAGRNRKTQAHIRIWSTETLLTLYVFGMGEFEIGVSAVAFSQLNGGSYVLAVDAGRERILSVWQWQWGHLLGKVATLQDDLTGAAFHPLDDNLLITHGKGHLTFWTRRKDGFFERTDIIKPPSRTNVTTLQFEQDGDVVTADGDGFITIYSVDSDGAYFVRNEFEAHTKGISALVMLSEGTLLSGGERDRKIIAWDTLQNYKKITETKVSIMIIQIHIFNVNIMMISSFIESNLQESAGGVRSIYPQRPGRNDGNIYVGTTKNNIMEGSLQRRFNQVVFGHSRHLWGLAVHPDDDLFATGGHDKNIAMWRRNKLLWSVQGLYECVSLCFHPFGVVLAAGSTEGHLVVLNAENGAPVVTIRVCGSPLNCLGYNPAIKMFIVCS</sequence>
<dbReference type="GO" id="GO:0000226">
    <property type="term" value="P:microtubule cytoskeleton organization"/>
    <property type="evidence" value="ECO:0007669"/>
    <property type="project" value="TreeGrafter"/>
</dbReference>
<feature type="repeat" description="WD" evidence="4">
    <location>
        <begin position="450"/>
        <end position="482"/>
    </location>
</feature>
<dbReference type="GO" id="GO:0035556">
    <property type="term" value="P:intracellular signal transduction"/>
    <property type="evidence" value="ECO:0007669"/>
    <property type="project" value="InterPro"/>
</dbReference>
<dbReference type="InterPro" id="IPR005108">
    <property type="entry name" value="HELP"/>
</dbReference>
<dbReference type="InterPro" id="IPR001680">
    <property type="entry name" value="WD40_rpt"/>
</dbReference>
<dbReference type="EMBL" id="JASPKZ010002299">
    <property type="protein sequence ID" value="KAJ9596016.1"/>
    <property type="molecule type" value="Genomic_DNA"/>
</dbReference>
<dbReference type="InterPro" id="IPR015943">
    <property type="entry name" value="WD40/YVTN_repeat-like_dom_sf"/>
</dbReference>
<evidence type="ECO:0000256" key="1">
    <source>
        <dbReference type="ARBA" id="ARBA00006489"/>
    </source>
</evidence>
<dbReference type="GO" id="GO:0008017">
    <property type="term" value="F:microtubule binding"/>
    <property type="evidence" value="ECO:0007669"/>
    <property type="project" value="TreeGrafter"/>
</dbReference>